<evidence type="ECO:0000313" key="1">
    <source>
        <dbReference type="EMBL" id="SDO61064.1"/>
    </source>
</evidence>
<protein>
    <submittedName>
        <fullName evidence="1">Uncharacterized protein</fullName>
    </submittedName>
</protein>
<dbReference type="EMBL" id="FNJN01000001">
    <property type="protein sequence ID" value="SDO61064.1"/>
    <property type="molecule type" value="Genomic_DNA"/>
</dbReference>
<dbReference type="Proteomes" id="UP000186456">
    <property type="component" value="Unassembled WGS sequence"/>
</dbReference>
<reference evidence="1 2" key="1">
    <citation type="submission" date="2016-10" db="EMBL/GenBank/DDBJ databases">
        <authorList>
            <person name="de Groot N.N."/>
        </authorList>
    </citation>
    <scope>NUCLEOTIDE SEQUENCE [LARGE SCALE GENOMIC DNA]</scope>
    <source>
        <strain evidence="1 2">StLB037</strain>
    </source>
</reference>
<organism evidence="1 2">
    <name type="scientific">Microbacterium testaceum (strain StLB037)</name>
    <dbReference type="NCBI Taxonomy" id="979556"/>
    <lineage>
        <taxon>Bacteria</taxon>
        <taxon>Bacillati</taxon>
        <taxon>Actinomycetota</taxon>
        <taxon>Actinomycetes</taxon>
        <taxon>Micrococcales</taxon>
        <taxon>Microbacteriaceae</taxon>
        <taxon>Microbacterium</taxon>
    </lineage>
</organism>
<evidence type="ECO:0000313" key="2">
    <source>
        <dbReference type="Proteomes" id="UP000186456"/>
    </source>
</evidence>
<accession>A0A1H0KYE5</accession>
<sequence>MSEPSESGATAFQLTLRTTDTDVEPEVWRATIHSALADASVDKPRLAEAIVYRVHYANPRWTEQLGDAEADLTSIGSAFADRELISMLDESSLFTDNLCVIASVDVHDDVNGTALSHELVRSIARVFDGDSIALLGTRRCGADESTDPWLGHAHWAAIGFVDIPGTTSMILPVGSRS</sequence>
<gene>
    <name evidence="1" type="ORF">SAMN04487788_0261</name>
</gene>
<dbReference type="RefSeq" id="WP_074694155.1">
    <property type="nucleotide sequence ID" value="NZ_FNJN01000001.1"/>
</dbReference>
<name>A0A1H0KYE5_MICTS</name>
<proteinExistence type="predicted"/>
<dbReference type="AlphaFoldDB" id="A0A1H0KYE5"/>